<dbReference type="EMBL" id="CM042031">
    <property type="protein sequence ID" value="KAI3784083.1"/>
    <property type="molecule type" value="Genomic_DNA"/>
</dbReference>
<evidence type="ECO:0000313" key="1">
    <source>
        <dbReference type="EMBL" id="KAI3784083.1"/>
    </source>
</evidence>
<reference evidence="1 2" key="2">
    <citation type="journal article" date="2022" name="Mol. Ecol. Resour.">
        <title>The genomes of chicory, endive, great burdock and yacon provide insights into Asteraceae paleo-polyploidization history and plant inulin production.</title>
        <authorList>
            <person name="Fan W."/>
            <person name="Wang S."/>
            <person name="Wang H."/>
            <person name="Wang A."/>
            <person name="Jiang F."/>
            <person name="Liu H."/>
            <person name="Zhao H."/>
            <person name="Xu D."/>
            <person name="Zhang Y."/>
        </authorList>
    </citation>
    <scope>NUCLEOTIDE SEQUENCE [LARGE SCALE GENOMIC DNA]</scope>
    <source>
        <strain evidence="2">cv. Yunnan</strain>
        <tissue evidence="1">Leaves</tissue>
    </source>
</reference>
<gene>
    <name evidence="1" type="ORF">L1987_43175</name>
</gene>
<organism evidence="1 2">
    <name type="scientific">Smallanthus sonchifolius</name>
    <dbReference type="NCBI Taxonomy" id="185202"/>
    <lineage>
        <taxon>Eukaryota</taxon>
        <taxon>Viridiplantae</taxon>
        <taxon>Streptophyta</taxon>
        <taxon>Embryophyta</taxon>
        <taxon>Tracheophyta</taxon>
        <taxon>Spermatophyta</taxon>
        <taxon>Magnoliopsida</taxon>
        <taxon>eudicotyledons</taxon>
        <taxon>Gunneridae</taxon>
        <taxon>Pentapetalae</taxon>
        <taxon>asterids</taxon>
        <taxon>campanulids</taxon>
        <taxon>Asterales</taxon>
        <taxon>Asteraceae</taxon>
        <taxon>Asteroideae</taxon>
        <taxon>Heliantheae alliance</taxon>
        <taxon>Millerieae</taxon>
        <taxon>Smallanthus</taxon>
    </lineage>
</organism>
<accession>A0ACB9GLY8</accession>
<name>A0ACB9GLY8_9ASTR</name>
<evidence type="ECO:0000313" key="2">
    <source>
        <dbReference type="Proteomes" id="UP001056120"/>
    </source>
</evidence>
<keyword evidence="2" id="KW-1185">Reference proteome</keyword>
<sequence length="404" mass="45654">MIVGLRASRIFHALSQHPDICEDFIRGFWSTADIVTENYIEGIAGTVAGTCIVITEEFIRTCLNFGDNPEHPTSFTADQMTDMYLAHVVNQCISGRKGGYDELSVNMTSMVYALVMGENFNFSRVVFEELKSNLIRKKKSVFLMYPRFLQMIINREHPELALTQRRLHVKAEVLIDNEPVIPNVLLAEEHEDEFIYNIEGPVYVKNEENVENLKDMADINLDDLIFSDTETQGTCDENFEKEDSESEGDSEGAAGKPSLINPSKPQSDTSDEDYDFEADLGLRKKINVSEQLLQKSIPMITPIVTRQQDKGKEKVVDQPAPMDVQALQQRVFTLEQDSVAKDSKIENLHAENDALRKTINIQSGYINSLKDNMVFVLEELKRLKGMKDKKKIKDGCSGNDVGKV</sequence>
<protein>
    <submittedName>
        <fullName evidence="1">Uncharacterized protein</fullName>
    </submittedName>
</protein>
<proteinExistence type="predicted"/>
<comment type="caution">
    <text evidence="1">The sequence shown here is derived from an EMBL/GenBank/DDBJ whole genome shotgun (WGS) entry which is preliminary data.</text>
</comment>
<dbReference type="Proteomes" id="UP001056120">
    <property type="component" value="Linkage Group LG14"/>
</dbReference>
<reference evidence="2" key="1">
    <citation type="journal article" date="2022" name="Mol. Ecol. Resour.">
        <title>The genomes of chicory, endive, great burdock and yacon provide insights into Asteraceae palaeo-polyploidization history and plant inulin production.</title>
        <authorList>
            <person name="Fan W."/>
            <person name="Wang S."/>
            <person name="Wang H."/>
            <person name="Wang A."/>
            <person name="Jiang F."/>
            <person name="Liu H."/>
            <person name="Zhao H."/>
            <person name="Xu D."/>
            <person name="Zhang Y."/>
        </authorList>
    </citation>
    <scope>NUCLEOTIDE SEQUENCE [LARGE SCALE GENOMIC DNA]</scope>
    <source>
        <strain evidence="2">cv. Yunnan</strain>
    </source>
</reference>